<reference evidence="1" key="1">
    <citation type="submission" date="2014-11" db="EMBL/GenBank/DDBJ databases">
        <authorList>
            <person name="Amaro Gonzalez C."/>
        </authorList>
    </citation>
    <scope>NUCLEOTIDE SEQUENCE</scope>
</reference>
<evidence type="ECO:0000313" key="1">
    <source>
        <dbReference type="EMBL" id="JAH63014.1"/>
    </source>
</evidence>
<organism evidence="1">
    <name type="scientific">Anguilla anguilla</name>
    <name type="common">European freshwater eel</name>
    <name type="synonym">Muraena anguilla</name>
    <dbReference type="NCBI Taxonomy" id="7936"/>
    <lineage>
        <taxon>Eukaryota</taxon>
        <taxon>Metazoa</taxon>
        <taxon>Chordata</taxon>
        <taxon>Craniata</taxon>
        <taxon>Vertebrata</taxon>
        <taxon>Euteleostomi</taxon>
        <taxon>Actinopterygii</taxon>
        <taxon>Neopterygii</taxon>
        <taxon>Teleostei</taxon>
        <taxon>Anguilliformes</taxon>
        <taxon>Anguillidae</taxon>
        <taxon>Anguilla</taxon>
    </lineage>
</organism>
<name>A0A0E9UAV9_ANGAN</name>
<sequence>MIICTSRTNIFVITLLYNSRTLFVSK</sequence>
<protein>
    <submittedName>
        <fullName evidence="1">Uncharacterized protein</fullName>
    </submittedName>
</protein>
<proteinExistence type="predicted"/>
<reference evidence="1" key="2">
    <citation type="journal article" date="2015" name="Fish Shellfish Immunol.">
        <title>Early steps in the European eel (Anguilla anguilla)-Vibrio vulnificus interaction in the gills: Role of the RtxA13 toxin.</title>
        <authorList>
            <person name="Callol A."/>
            <person name="Pajuelo D."/>
            <person name="Ebbesson L."/>
            <person name="Teles M."/>
            <person name="MacKenzie S."/>
            <person name="Amaro C."/>
        </authorList>
    </citation>
    <scope>NUCLEOTIDE SEQUENCE</scope>
</reference>
<dbReference type="AlphaFoldDB" id="A0A0E9UAV9"/>
<accession>A0A0E9UAV9</accession>
<dbReference type="EMBL" id="GBXM01045563">
    <property type="protein sequence ID" value="JAH63014.1"/>
    <property type="molecule type" value="Transcribed_RNA"/>
</dbReference>